<gene>
    <name evidence="1" type="ORF">E3N84_02205</name>
</gene>
<protein>
    <submittedName>
        <fullName evidence="1">LPXTG cell wall anchor domain-containing protein</fullName>
    </submittedName>
</protein>
<accession>A0A4R8VA70</accession>
<reference evidence="1 2" key="1">
    <citation type="submission" date="2019-03" db="EMBL/GenBank/DDBJ databases">
        <title>Genomics of glacier-inhabiting Cryobacterium strains.</title>
        <authorList>
            <person name="Liu Q."/>
            <person name="Xin Y.-H."/>
        </authorList>
    </citation>
    <scope>NUCLEOTIDE SEQUENCE [LARGE SCALE GENOMIC DNA]</scope>
    <source>
        <strain evidence="1 2">CGMCC 1.10440</strain>
    </source>
</reference>
<sequence>MSRHLSLRPLLAVVATAGLLALSAAPAYAVDPGDGAVIFNPDGTPIGSELMYDGGTTPQYVYTNETEDDDYWGLDGTGVPADDDGNFGAANAGIPLGFSVTVAGVSYDEVLVGSNGDVCLASSTDVTSNGSFNQCSDFYGELIGSIFDPNYGSEPHSYAAFLPFNLDQYPPAADTPLDTNADTIPDTCEYGAYLFEFESNYYCSSVFWGTTTYEGKNAFVATWYHNPDINLDPDAEFNTFQVLLVDNGGGNVTVVYNYDEVHNSGMDLSWPSATSSIPTEAACAAVYGDGDDLTEYYMIGMGGYNLTADTYSYLDLFGPTCGNGTYPHTADELRDGGSYALSSHNLNSTVPGRYVFRVVNGLPTLTMPAVTPPKPELAATGATTSGAWMAGAGALMLGGILFVASRRRRSRLA</sequence>
<dbReference type="EMBL" id="SOFI01000003">
    <property type="protein sequence ID" value="TFB78980.1"/>
    <property type="molecule type" value="Genomic_DNA"/>
</dbReference>
<dbReference type="AlphaFoldDB" id="A0A4R8VA70"/>
<keyword evidence="2" id="KW-1185">Reference proteome</keyword>
<dbReference type="NCBIfam" id="TIGR01167">
    <property type="entry name" value="LPXTG_anchor"/>
    <property type="match status" value="1"/>
</dbReference>
<dbReference type="OrthoDB" id="5762321at2"/>
<dbReference type="Proteomes" id="UP000298488">
    <property type="component" value="Unassembled WGS sequence"/>
</dbReference>
<dbReference type="RefSeq" id="WP_134542208.1">
    <property type="nucleotide sequence ID" value="NZ_PJJX01000002.1"/>
</dbReference>
<proteinExistence type="predicted"/>
<organism evidence="1 2">
    <name type="scientific">Terrimesophilobacter mesophilus</name>
    <dbReference type="NCBI Taxonomy" id="433647"/>
    <lineage>
        <taxon>Bacteria</taxon>
        <taxon>Bacillati</taxon>
        <taxon>Actinomycetota</taxon>
        <taxon>Actinomycetes</taxon>
        <taxon>Micrococcales</taxon>
        <taxon>Microbacteriaceae</taxon>
        <taxon>Terrimesophilobacter</taxon>
    </lineage>
</organism>
<evidence type="ECO:0000313" key="1">
    <source>
        <dbReference type="EMBL" id="TFB78980.1"/>
    </source>
</evidence>
<evidence type="ECO:0000313" key="2">
    <source>
        <dbReference type="Proteomes" id="UP000298488"/>
    </source>
</evidence>
<name>A0A4R8VA70_9MICO</name>
<comment type="caution">
    <text evidence="1">The sequence shown here is derived from an EMBL/GenBank/DDBJ whole genome shotgun (WGS) entry which is preliminary data.</text>
</comment>